<comment type="caution">
    <text evidence="2">The sequence shown here is derived from an EMBL/GenBank/DDBJ whole genome shotgun (WGS) entry which is preliminary data.</text>
</comment>
<feature type="compositionally biased region" description="Acidic residues" evidence="1">
    <location>
        <begin position="417"/>
        <end position="426"/>
    </location>
</feature>
<dbReference type="AlphaFoldDB" id="A0A6L2KKS6"/>
<proteinExistence type="predicted"/>
<feature type="compositionally biased region" description="Acidic residues" evidence="1">
    <location>
        <begin position="369"/>
        <end position="378"/>
    </location>
</feature>
<evidence type="ECO:0000256" key="1">
    <source>
        <dbReference type="SAM" id="MobiDB-lite"/>
    </source>
</evidence>
<gene>
    <name evidence="2" type="ORF">Tci_020442</name>
</gene>
<name>A0A6L2KKS6_TANCI</name>
<organism evidence="2">
    <name type="scientific">Tanacetum cinerariifolium</name>
    <name type="common">Dalmatian daisy</name>
    <name type="synonym">Chrysanthemum cinerariifolium</name>
    <dbReference type="NCBI Taxonomy" id="118510"/>
    <lineage>
        <taxon>Eukaryota</taxon>
        <taxon>Viridiplantae</taxon>
        <taxon>Streptophyta</taxon>
        <taxon>Embryophyta</taxon>
        <taxon>Tracheophyta</taxon>
        <taxon>Spermatophyta</taxon>
        <taxon>Magnoliopsida</taxon>
        <taxon>eudicotyledons</taxon>
        <taxon>Gunneridae</taxon>
        <taxon>Pentapetalae</taxon>
        <taxon>asterids</taxon>
        <taxon>campanulids</taxon>
        <taxon>Asterales</taxon>
        <taxon>Asteraceae</taxon>
        <taxon>Asteroideae</taxon>
        <taxon>Anthemideae</taxon>
        <taxon>Anthemidinae</taxon>
        <taxon>Tanacetum</taxon>
    </lineage>
</organism>
<evidence type="ECO:0000313" key="2">
    <source>
        <dbReference type="EMBL" id="GEU48464.1"/>
    </source>
</evidence>
<feature type="region of interest" description="Disordered" evidence="1">
    <location>
        <begin position="276"/>
        <end position="298"/>
    </location>
</feature>
<reference evidence="2" key="1">
    <citation type="journal article" date="2019" name="Sci. Rep.">
        <title>Draft genome of Tanacetum cinerariifolium, the natural source of mosquito coil.</title>
        <authorList>
            <person name="Yamashiro T."/>
            <person name="Shiraishi A."/>
            <person name="Satake H."/>
            <person name="Nakayama K."/>
        </authorList>
    </citation>
    <scope>NUCLEOTIDE SEQUENCE</scope>
</reference>
<accession>A0A6L2KKS6</accession>
<dbReference type="EMBL" id="BKCJ010002424">
    <property type="protein sequence ID" value="GEU48464.1"/>
    <property type="molecule type" value="Genomic_DNA"/>
</dbReference>
<protein>
    <submittedName>
        <fullName evidence="2">Uncharacterized protein</fullName>
    </submittedName>
</protein>
<feature type="compositionally biased region" description="Basic and acidic residues" evidence="1">
    <location>
        <begin position="227"/>
        <end position="257"/>
    </location>
</feature>
<feature type="region of interest" description="Disordered" evidence="1">
    <location>
        <begin position="351"/>
        <end position="433"/>
    </location>
</feature>
<feature type="compositionally biased region" description="Basic and acidic residues" evidence="1">
    <location>
        <begin position="403"/>
        <end position="416"/>
    </location>
</feature>
<sequence length="562" mass="64080">MALPPRDQRHPYLRFEGLEYTDADIADFEERLGKGDGCRVSQHPLSFGYVFKDICFRKEVRGDSIWRAIASGPERQPYVTAGAQEVAKGAPDVNKGGQRDVLDCMACDFSKFTTWKVSSLSLIMDHARVSSVYTAYSLYDTAYSAELTRIDTVYRKIWSICACTSQETAKIQSIIRHIQETSIRRIQDKEIKYSGRYRTWSLLQETLDTSKDSVARSRLRRKQSSKRTSESKTEASKSKNGQSDKENQSCSAKDKSPSHPLASTPVVAEMHKDAHQPPIGLTSLGATSEEGAHPQLSSGTNLSVLVDETKYVEDELKISHTDIGTNKESRSDEIPKKIKLEDLSNLMQDTRSSFFTPNSPWDEPMIVSDESEEEDTERYEDTHATSYNELEDTSIPHHPSPKLRKDKEVMSSKDVKEEETESDSEDEHANPADFMIESSKKKKLNQFSFVTEYGEQIHLTDVKIEEQKRIEESLKAKLSKQEVEKVKDKLVDLMGTDVVTQYYNKLMYDKYYDKMLKRRKSSEITNCDVLTKKGPITLKVYRKDETNEVISKFKVSDLHLAK</sequence>
<feature type="region of interest" description="Disordered" evidence="1">
    <location>
        <begin position="213"/>
        <end position="262"/>
    </location>
</feature>